<gene>
    <name evidence="1" type="ORF">LEMA_P066660.1</name>
</gene>
<dbReference type="HOGENOM" id="CLU_2061918_0_0_1"/>
<keyword evidence="2" id="KW-1185">Reference proteome</keyword>
<dbReference type="Proteomes" id="UP000002668">
    <property type="component" value="Genome"/>
</dbReference>
<dbReference type="VEuPathDB" id="FungiDB:LEMA_P066660.1"/>
<evidence type="ECO:0000313" key="2">
    <source>
        <dbReference type="Proteomes" id="UP000002668"/>
    </source>
</evidence>
<proteinExistence type="predicted"/>
<dbReference type="AlphaFoldDB" id="E4ZGX0"/>
<dbReference type="EMBL" id="FP929064">
    <property type="protein sequence ID" value="CBX90540.1"/>
    <property type="molecule type" value="Genomic_DNA"/>
</dbReference>
<name>E4ZGX0_LEPMJ</name>
<reference evidence="2" key="1">
    <citation type="journal article" date="2011" name="Nat. Commun.">
        <title>Effector diversification within compartments of the Leptosphaeria maculans genome affected by Repeat-Induced Point mutations.</title>
        <authorList>
            <person name="Rouxel T."/>
            <person name="Grandaubert J."/>
            <person name="Hane J.K."/>
            <person name="Hoede C."/>
            <person name="van de Wouw A.P."/>
            <person name="Couloux A."/>
            <person name="Dominguez V."/>
            <person name="Anthouard V."/>
            <person name="Bally P."/>
            <person name="Bourras S."/>
            <person name="Cozijnsen A.J."/>
            <person name="Ciuffetti L.M."/>
            <person name="Degrave A."/>
            <person name="Dilmaghani A."/>
            <person name="Duret L."/>
            <person name="Fudal I."/>
            <person name="Goodwin S.B."/>
            <person name="Gout L."/>
            <person name="Glaser N."/>
            <person name="Linglin J."/>
            <person name="Kema G.H.J."/>
            <person name="Lapalu N."/>
            <person name="Lawrence C.B."/>
            <person name="May K."/>
            <person name="Meyer M."/>
            <person name="Ollivier B."/>
            <person name="Poulain J."/>
            <person name="Schoch C.L."/>
            <person name="Simon A."/>
            <person name="Spatafora J.W."/>
            <person name="Stachowiak A."/>
            <person name="Turgeon B.G."/>
            <person name="Tyler B.M."/>
            <person name="Vincent D."/>
            <person name="Weissenbach J."/>
            <person name="Amselem J."/>
            <person name="Quesneville H."/>
            <person name="Oliver R.P."/>
            <person name="Wincker P."/>
            <person name="Balesdent M.-H."/>
            <person name="Howlett B.J."/>
        </authorList>
    </citation>
    <scope>NUCLEOTIDE SEQUENCE [LARGE SCALE GENOMIC DNA]</scope>
    <source>
        <strain evidence="2">JN3 / isolate v23.1.3 / race Av1-4-5-6-7-8</strain>
    </source>
</reference>
<evidence type="ECO:0000313" key="1">
    <source>
        <dbReference type="EMBL" id="CBX90540.1"/>
    </source>
</evidence>
<organism evidence="1 2">
    <name type="scientific">Leptosphaeria maculans (strain JN3 / isolate v23.1.3 / race Av1-4-5-6-7-8)</name>
    <name type="common">Blackleg fungus</name>
    <name type="synonym">Phoma lingam</name>
    <dbReference type="NCBI Taxonomy" id="985895"/>
    <lineage>
        <taxon>Eukaryota</taxon>
        <taxon>Fungi</taxon>
        <taxon>Dikarya</taxon>
        <taxon>Ascomycota</taxon>
        <taxon>Pezizomycotina</taxon>
        <taxon>Dothideomycetes</taxon>
        <taxon>Pleosporomycetidae</taxon>
        <taxon>Pleosporales</taxon>
        <taxon>Pleosporineae</taxon>
        <taxon>Leptosphaeriaceae</taxon>
        <taxon>Plenodomus</taxon>
        <taxon>Plenodomus lingam/Leptosphaeria maculans species complex</taxon>
    </lineage>
</organism>
<accession>E4ZGX0</accession>
<sequence>MAYCSLKRQLGLDPKLPCSWLKKQARLVPHIAHSLIYPPPHILYSDSGHYTPIASKRPERVHLIPYAGKHSLAAAGPFGQLIVAATYLVRQVHGYDERRPCACHWRLQRSPYVRFRFWI</sequence>
<dbReference type="InParanoid" id="E4ZGX0"/>
<protein>
    <submittedName>
        <fullName evidence="1">Uncharacterized protein</fullName>
    </submittedName>
</protein>